<dbReference type="Gene3D" id="3.20.20.80">
    <property type="entry name" value="Glycosidases"/>
    <property type="match status" value="1"/>
</dbReference>
<protein>
    <submittedName>
        <fullName evidence="1">DUF5696 domain-containing protein</fullName>
    </submittedName>
</protein>
<dbReference type="Pfam" id="PF18952">
    <property type="entry name" value="DUF5696"/>
    <property type="match status" value="1"/>
</dbReference>
<keyword evidence="2" id="KW-1185">Reference proteome</keyword>
<evidence type="ECO:0000313" key="1">
    <source>
        <dbReference type="EMBL" id="WNQ08988.1"/>
    </source>
</evidence>
<dbReference type="InterPro" id="IPR043751">
    <property type="entry name" value="DUF5696"/>
</dbReference>
<proteinExistence type="predicted"/>
<evidence type="ECO:0000313" key="2">
    <source>
        <dbReference type="Proteomes" id="UP001305702"/>
    </source>
</evidence>
<gene>
    <name evidence="1" type="ORF">MJA45_15170</name>
</gene>
<sequence length="740" mass="81990">MRKRAAAGLLAAVLLIIFLVIQQPWKSWTQAVPANRQVEGNVIDPSSIQAVSYKADSFQKYAEADGLELWVNDAGHLKIRHKDSGKEWSSLPSEAALAAEPKGLWRNHLLSPFLADYVDGSKQNTSVTISTANLDDSKTKVTIRPASAGVEIGYDLRTLGISFNVKAVLAQGHLDITVPAESIKETSSKQVTSLWPYPFMGAVRKQDIQDGYMLVPAEMGALVPMKDEKQLPYRYTALLYGTDRALPDQGTGRSFDAPLPVFGMAHDGQSFLGVIKEGETAASVHATPAGLYTSFHWIAPQFHYRQSYFRQTSRLGAGYKAMEKELLREDRAIRYYFQTAEKANYAGMAADYRTDIMETYGLKQRQGASDPRLQLTIYGGAEEKGLFQPHFVTATTFDQAFAITESLHKAGVGKLDATLVGWSEGGEESRLPAVLPAEKKLGGMEGLKSFIKRSQALGDRILLQSDYSQSRNNDRFVPSRDAVRNRNNRTLEGDYNGKKMYDNPSDVALRLFQEQVQPLKQLGIDGVVLKGIGHFVFSDNRKGHEVSRRQAAEELAQIFRLSKETFPLTRTLHGNAYSLAGVNGIGTLPMGETYDLVATKSVPFYPMALHGLVDYSGSFLNLSNRKAYLKSVEYGASLSYLLTHESPDVLRKTPGAGIFSSRYEEWKDTIVQDYKHWNEILGPLSNRFMTGHRELAPGVTETQYDNGSRVVVNYNNVPYRDGAFTVPPGDYALREGGTGK</sequence>
<dbReference type="AlphaFoldDB" id="A0AA96L919"/>
<dbReference type="EMBL" id="CP130318">
    <property type="protein sequence ID" value="WNQ08988.1"/>
    <property type="molecule type" value="Genomic_DNA"/>
</dbReference>
<name>A0AA96L919_9BACL</name>
<organism evidence="1 2">
    <name type="scientific">Paenibacillus aurantius</name>
    <dbReference type="NCBI Taxonomy" id="2918900"/>
    <lineage>
        <taxon>Bacteria</taxon>
        <taxon>Bacillati</taxon>
        <taxon>Bacillota</taxon>
        <taxon>Bacilli</taxon>
        <taxon>Bacillales</taxon>
        <taxon>Paenibacillaceae</taxon>
        <taxon>Paenibacillus</taxon>
    </lineage>
</organism>
<reference evidence="1 2" key="1">
    <citation type="submission" date="2022-02" db="EMBL/GenBank/DDBJ databases">
        <title>Paenibacillus sp. MBLB1776 Whole Genome Shotgun Sequencing.</title>
        <authorList>
            <person name="Hwang C.Y."/>
            <person name="Cho E.-S."/>
            <person name="Seo M.-J."/>
        </authorList>
    </citation>
    <scope>NUCLEOTIDE SEQUENCE [LARGE SCALE GENOMIC DNA]</scope>
    <source>
        <strain evidence="1 2">MBLB1776</strain>
    </source>
</reference>
<dbReference type="KEGG" id="paun:MJA45_15170"/>
<dbReference type="RefSeq" id="WP_315602755.1">
    <property type="nucleotide sequence ID" value="NZ_CP130318.1"/>
</dbReference>
<accession>A0AA96L919</accession>
<dbReference type="Proteomes" id="UP001305702">
    <property type="component" value="Chromosome"/>
</dbReference>